<name>T1GWF8_MEGSC</name>
<evidence type="ECO:0000313" key="1">
    <source>
        <dbReference type="EnsemblMetazoa" id="MESCA008134-PA"/>
    </source>
</evidence>
<reference evidence="1" key="2">
    <citation type="submission" date="2015-06" db="UniProtKB">
        <authorList>
            <consortium name="EnsemblMetazoa"/>
        </authorList>
    </citation>
    <scope>IDENTIFICATION</scope>
</reference>
<dbReference type="EnsemblMetazoa" id="MESCA008134-RA">
    <property type="protein sequence ID" value="MESCA008134-PA"/>
    <property type="gene ID" value="MESCA008134"/>
</dbReference>
<proteinExistence type="predicted"/>
<protein>
    <submittedName>
        <fullName evidence="1">Uncharacterized protein</fullName>
    </submittedName>
</protein>
<evidence type="ECO:0000313" key="2">
    <source>
        <dbReference type="Proteomes" id="UP000015102"/>
    </source>
</evidence>
<dbReference type="AlphaFoldDB" id="T1GWF8"/>
<dbReference type="EMBL" id="CAQQ02196348">
    <property type="status" value="NOT_ANNOTATED_CDS"/>
    <property type="molecule type" value="Genomic_DNA"/>
</dbReference>
<organism evidence="1 2">
    <name type="scientific">Megaselia scalaris</name>
    <name type="common">Humpbacked fly</name>
    <name type="synonym">Phora scalaris</name>
    <dbReference type="NCBI Taxonomy" id="36166"/>
    <lineage>
        <taxon>Eukaryota</taxon>
        <taxon>Metazoa</taxon>
        <taxon>Ecdysozoa</taxon>
        <taxon>Arthropoda</taxon>
        <taxon>Hexapoda</taxon>
        <taxon>Insecta</taxon>
        <taxon>Pterygota</taxon>
        <taxon>Neoptera</taxon>
        <taxon>Endopterygota</taxon>
        <taxon>Diptera</taxon>
        <taxon>Brachycera</taxon>
        <taxon>Muscomorpha</taxon>
        <taxon>Platypezoidea</taxon>
        <taxon>Phoridae</taxon>
        <taxon>Megaseliini</taxon>
        <taxon>Megaselia</taxon>
    </lineage>
</organism>
<dbReference type="STRING" id="36166.T1GWF8"/>
<reference evidence="2" key="1">
    <citation type="submission" date="2013-02" db="EMBL/GenBank/DDBJ databases">
        <authorList>
            <person name="Hughes D."/>
        </authorList>
    </citation>
    <scope>NUCLEOTIDE SEQUENCE</scope>
    <source>
        <strain>Durham</strain>
        <strain evidence="2">NC isolate 2 -- Noor lab</strain>
    </source>
</reference>
<accession>T1GWF8</accession>
<dbReference type="PANTHER" id="PTHR47890:SF1">
    <property type="entry name" value="LD24308P"/>
    <property type="match status" value="1"/>
</dbReference>
<keyword evidence="2" id="KW-1185">Reference proteome</keyword>
<sequence length="361" mass="41074">MDGLEKAVNDLVPAFDLKIEQAFVNAKVMEAEGYKSEIDRSFSKMKIYLRNLSSFENVTLKGFSSEMNTEALFHNYHDMFFNNKDSKQKSLFELLTDLFINEGALNRICLNQEFLPQLQIRNYYEQISFVELKANVDFLAFCDDENDPKTERRFSTHLVSSDVQSDYIITGVRIAKKYKTIYLEVQQGKLRPMGHIDQSTISWKPSTDNLNQFISVNHKTKVHISRNYKDTENYVLTHVGFESSNNELFVKMGLTKVNFTAGKLIGQTIYLDSRKSDLPSSMKHNIVENGFLHFVASSKSLDAGQSTVPYLDTGNVEVRGGSLLNGFGLHYKESKGYGGFVGLSVNVYNHNKHIDEIVSSL</sequence>
<dbReference type="Proteomes" id="UP000015102">
    <property type="component" value="Unassembled WGS sequence"/>
</dbReference>
<dbReference type="HOGENOM" id="CLU_767894_0_0_1"/>
<dbReference type="PANTHER" id="PTHR47890">
    <property type="entry name" value="LD24308P"/>
    <property type="match status" value="1"/>
</dbReference>